<dbReference type="GO" id="GO:0005815">
    <property type="term" value="C:microtubule organizing center"/>
    <property type="evidence" value="ECO:0000318"/>
    <property type="project" value="GO_Central"/>
</dbReference>
<evidence type="ECO:0000313" key="5">
    <source>
        <dbReference type="Proteomes" id="UP000000305"/>
    </source>
</evidence>
<dbReference type="OrthoDB" id="5590282at2759"/>
<dbReference type="InterPro" id="IPR036915">
    <property type="entry name" value="Cyclin-like_sf"/>
</dbReference>
<dbReference type="InterPro" id="IPR039361">
    <property type="entry name" value="Cyclin"/>
</dbReference>
<dbReference type="InterPro" id="IPR006671">
    <property type="entry name" value="Cyclin_N"/>
</dbReference>
<dbReference type="PIRSF" id="PIRSF001771">
    <property type="entry name" value="Cyclin_A_B_D_E"/>
    <property type="match status" value="1"/>
</dbReference>
<dbReference type="eggNOG" id="KOG0653">
    <property type="taxonomic scope" value="Eukaryota"/>
</dbReference>
<dbReference type="Proteomes" id="UP000000305">
    <property type="component" value="Unassembled WGS sequence"/>
</dbReference>
<dbReference type="Pfam" id="PF00134">
    <property type="entry name" value="Cyclin_N"/>
    <property type="match status" value="1"/>
</dbReference>
<dbReference type="GO" id="GO:0000307">
    <property type="term" value="C:cyclin-dependent protein kinase holoenzyme complex"/>
    <property type="evidence" value="ECO:0000318"/>
    <property type="project" value="GO_Central"/>
</dbReference>
<dbReference type="Gene3D" id="1.10.472.10">
    <property type="entry name" value="Cyclin-like"/>
    <property type="match status" value="2"/>
</dbReference>
<evidence type="ECO:0000259" key="3">
    <source>
        <dbReference type="Pfam" id="PF02984"/>
    </source>
</evidence>
<dbReference type="STRING" id="6669.E9GWY4"/>
<dbReference type="KEGG" id="dpx:DAPPUDRAFT_442518"/>
<dbReference type="InterPro" id="IPR046965">
    <property type="entry name" value="Cyclin_A/B-like"/>
</dbReference>
<dbReference type="PANTHER" id="PTHR10177">
    <property type="entry name" value="CYCLINS"/>
    <property type="match status" value="1"/>
</dbReference>
<evidence type="ECO:0000259" key="2">
    <source>
        <dbReference type="Pfam" id="PF00134"/>
    </source>
</evidence>
<dbReference type="GO" id="GO:0000082">
    <property type="term" value="P:G1/S transition of mitotic cell cycle"/>
    <property type="evidence" value="ECO:0000318"/>
    <property type="project" value="GO_Central"/>
</dbReference>
<reference evidence="4 5" key="1">
    <citation type="journal article" date="2011" name="Science">
        <title>The ecoresponsive genome of Daphnia pulex.</title>
        <authorList>
            <person name="Colbourne J.K."/>
            <person name="Pfrender M.E."/>
            <person name="Gilbert D."/>
            <person name="Thomas W.K."/>
            <person name="Tucker A."/>
            <person name="Oakley T.H."/>
            <person name="Tokishita S."/>
            <person name="Aerts A."/>
            <person name="Arnold G.J."/>
            <person name="Basu M.K."/>
            <person name="Bauer D.J."/>
            <person name="Caceres C.E."/>
            <person name="Carmel L."/>
            <person name="Casola C."/>
            <person name="Choi J.H."/>
            <person name="Detter J.C."/>
            <person name="Dong Q."/>
            <person name="Dusheyko S."/>
            <person name="Eads B.D."/>
            <person name="Frohlich T."/>
            <person name="Geiler-Samerotte K.A."/>
            <person name="Gerlach D."/>
            <person name="Hatcher P."/>
            <person name="Jogdeo S."/>
            <person name="Krijgsveld J."/>
            <person name="Kriventseva E.V."/>
            <person name="Kultz D."/>
            <person name="Laforsch C."/>
            <person name="Lindquist E."/>
            <person name="Lopez J."/>
            <person name="Manak J.R."/>
            <person name="Muller J."/>
            <person name="Pangilinan J."/>
            <person name="Patwardhan R.P."/>
            <person name="Pitluck S."/>
            <person name="Pritham E.J."/>
            <person name="Rechtsteiner A."/>
            <person name="Rho M."/>
            <person name="Rogozin I.B."/>
            <person name="Sakarya O."/>
            <person name="Salamov A."/>
            <person name="Schaack S."/>
            <person name="Shapiro H."/>
            <person name="Shiga Y."/>
            <person name="Skalitzky C."/>
            <person name="Smith Z."/>
            <person name="Souvorov A."/>
            <person name="Sung W."/>
            <person name="Tang Z."/>
            <person name="Tsuchiya D."/>
            <person name="Tu H."/>
            <person name="Vos H."/>
            <person name="Wang M."/>
            <person name="Wolf Y.I."/>
            <person name="Yamagata H."/>
            <person name="Yamada T."/>
            <person name="Ye Y."/>
            <person name="Shaw J.R."/>
            <person name="Andrews J."/>
            <person name="Crease T.J."/>
            <person name="Tang H."/>
            <person name="Lucas S.M."/>
            <person name="Robertson H.M."/>
            <person name="Bork P."/>
            <person name="Koonin E.V."/>
            <person name="Zdobnov E.M."/>
            <person name="Grigoriev I.V."/>
            <person name="Lynch M."/>
            <person name="Boore J.L."/>
        </authorList>
    </citation>
    <scope>NUCLEOTIDE SEQUENCE [LARGE SCALE GENOMIC DNA]</scope>
</reference>
<dbReference type="EMBL" id="GL732571">
    <property type="protein sequence ID" value="EFX76033.1"/>
    <property type="molecule type" value="Genomic_DNA"/>
</dbReference>
<organism evidence="4 5">
    <name type="scientific">Daphnia pulex</name>
    <name type="common">Water flea</name>
    <dbReference type="NCBI Taxonomy" id="6669"/>
    <lineage>
        <taxon>Eukaryota</taxon>
        <taxon>Metazoa</taxon>
        <taxon>Ecdysozoa</taxon>
        <taxon>Arthropoda</taxon>
        <taxon>Crustacea</taxon>
        <taxon>Branchiopoda</taxon>
        <taxon>Diplostraca</taxon>
        <taxon>Cladocera</taxon>
        <taxon>Anomopoda</taxon>
        <taxon>Daphniidae</taxon>
        <taxon>Daphnia</taxon>
    </lineage>
</organism>
<dbReference type="HOGENOM" id="CLU_1236180_0_0_1"/>
<dbReference type="Pfam" id="PF02984">
    <property type="entry name" value="Cyclin_C"/>
    <property type="match status" value="1"/>
</dbReference>
<dbReference type="AlphaFoldDB" id="E9GWY4"/>
<dbReference type="FunCoup" id="E9GWY4">
    <property type="interactions" value="612"/>
</dbReference>
<dbReference type="GO" id="GO:0005634">
    <property type="term" value="C:nucleus"/>
    <property type="evidence" value="ECO:0000318"/>
    <property type="project" value="GO_Central"/>
</dbReference>
<dbReference type="InterPro" id="IPR004367">
    <property type="entry name" value="Cyclin_C-dom"/>
</dbReference>
<evidence type="ECO:0000256" key="1">
    <source>
        <dbReference type="ARBA" id="ARBA00023127"/>
    </source>
</evidence>
<gene>
    <name evidence="4" type="ORF">DAPPUDRAFT_442518</name>
</gene>
<keyword evidence="5" id="KW-1185">Reference proteome</keyword>
<dbReference type="GO" id="GO:0016538">
    <property type="term" value="F:cyclin-dependent protein serine/threonine kinase regulator activity"/>
    <property type="evidence" value="ECO:0000318"/>
    <property type="project" value="GO_Central"/>
</dbReference>
<feature type="domain" description="Cyclin C-terminal" evidence="3">
    <location>
        <begin position="146"/>
        <end position="224"/>
    </location>
</feature>
<keyword evidence="1" id="KW-0195">Cyclin</keyword>
<evidence type="ECO:0000313" key="4">
    <source>
        <dbReference type="EMBL" id="EFX76033.1"/>
    </source>
</evidence>
<dbReference type="GO" id="GO:0005737">
    <property type="term" value="C:cytoplasm"/>
    <property type="evidence" value="ECO:0000318"/>
    <property type="project" value="GO_Central"/>
</dbReference>
<dbReference type="SUPFAM" id="SSF47954">
    <property type="entry name" value="Cyclin-like"/>
    <property type="match status" value="2"/>
</dbReference>
<name>E9GWY4_DAPPU</name>
<protein>
    <submittedName>
        <fullName evidence="4">G2/M mitosis-specific cyclin B, copy C-like protein</fullName>
    </submittedName>
</protein>
<sequence length="224" mass="26413">MSFTNRRRFYQIISQAIEIVEHHVSDTKKEAVKPAVELLAVYFKDVYKYLNELEEKTVVKSNYMEIGYKIKPHMCTILIDWMLDNLLLPRIIFFKLRLLLCDMIYSLATPEIHDFVFISDKAFTKKEILRMELRILKAMDFSFGCPFPLHFLRRYTKAANTHVYDWVDVLHHTFVEAFHEIIAARIRFLPLLPSQLAAAVSLCLSLKIVDERETPIDVLWNDTL</sequence>
<proteinExistence type="predicted"/>
<accession>E9GWY4</accession>
<feature type="domain" description="Cyclin N-terminal" evidence="2">
    <location>
        <begin position="108"/>
        <end position="142"/>
    </location>
</feature>
<dbReference type="InParanoid" id="E9GWY4"/>